<sequence length="763" mass="85240">MASSSSTVYSSFSSSGSFRFIVSHVNPSGSAYGSWRISLTGLSLSIGSFASIFSSMRGTGCVDQNLYDLCSASSGVLAGFSSRELTFRCSSTFINMSTDSEFVVGKPPVPVFALPPPPPPPPPLLPCSSGPSPARGTVSPFIWGVSEAATAGSLGFDFTMRSRSRSHDRSKRDKKGTNRRDSSSSSSFSGSDSSDSGSEDSRSSSRSNRNTKDKRDYKRRNADKVSSRRRSPSPKRAERPARDHREASSLKDRQADRRRPSRSPERQKPHKRHDSRSPPRRPREDGNRNRRSRSPRDRRRADSRDGKEDARNARYDEDSRKGSTVQEDNRRHRTRSPRERRHYSRERSRRDDERSTHRKDDSRNGRDGSRHRSRSPTARRGDHSRSERRNQPEDTDQRDYGNRGQQPQNRWMHDMYESHDSQRNADRSYRRSNRDTMDDDFMQSRRLQREIIGTEGVPEAWGDSPSEPNSSDDELAPSKGGSGKHKSKGKEKKKASKHSKSKKEKKKKKSSKKSKKSKSSKKKKKRKNKKAAASSSSASESESSSSDGDGEEEVWIEKSEALARTAAAKGAGGGSAGASGGSRARSVEEDGDNVVGPVKTSGNLSQKDFGRALLPGEGAAMAAYVTEGKRIPRRGEIGLTSDEIANFEQVGYVMSGSRHRRMEAVRIRKENQIYSADEKRALAMFSKEERQKRENKILTQFKEMITAKLSENKNLICFWLVSITPSELSICFSSSFISVLAVSTTRHSRANVLDSSLRERNHN</sequence>
<dbReference type="EnsemblMetazoa" id="AFAF012723-RA">
    <property type="protein sequence ID" value="AFAF012723-PA"/>
    <property type="gene ID" value="AFAF012723"/>
</dbReference>
<accession>A0A182QLP5</accession>
<dbReference type="Proteomes" id="UP000075886">
    <property type="component" value="Unassembled WGS sequence"/>
</dbReference>
<reference evidence="5" key="1">
    <citation type="submission" date="2014-01" db="EMBL/GenBank/DDBJ databases">
        <title>The Genome Sequence of Anopheles farauti FAR1 (V2).</title>
        <authorList>
            <consortium name="The Broad Institute Genomics Platform"/>
            <person name="Neafsey D.E."/>
            <person name="Besansky N."/>
            <person name="Howell P."/>
            <person name="Walton C."/>
            <person name="Young S.K."/>
            <person name="Zeng Q."/>
            <person name="Gargeya S."/>
            <person name="Fitzgerald M."/>
            <person name="Haas B."/>
            <person name="Abouelleil A."/>
            <person name="Allen A.W."/>
            <person name="Alvarado L."/>
            <person name="Arachchi H.M."/>
            <person name="Berlin A.M."/>
            <person name="Chapman S.B."/>
            <person name="Gainer-Dewar J."/>
            <person name="Goldberg J."/>
            <person name="Griggs A."/>
            <person name="Gujja S."/>
            <person name="Hansen M."/>
            <person name="Howarth C."/>
            <person name="Imamovic A."/>
            <person name="Ireland A."/>
            <person name="Larimer J."/>
            <person name="McCowan C."/>
            <person name="Murphy C."/>
            <person name="Pearson M."/>
            <person name="Poon T.W."/>
            <person name="Priest M."/>
            <person name="Roberts A."/>
            <person name="Saif S."/>
            <person name="Shea T."/>
            <person name="Sisk P."/>
            <person name="Sykes S."/>
            <person name="Wortman J."/>
            <person name="Nusbaum C."/>
            <person name="Birren B."/>
        </authorList>
    </citation>
    <scope>NUCLEOTIDE SEQUENCE [LARGE SCALE GENOMIC DNA]</scope>
    <source>
        <strain evidence="5">FAR1</strain>
    </source>
</reference>
<evidence type="ECO:0000256" key="2">
    <source>
        <dbReference type="SAM" id="MobiDB-lite"/>
    </source>
</evidence>
<proteinExistence type="inferred from homology"/>
<dbReference type="GO" id="GO:0005634">
    <property type="term" value="C:nucleus"/>
    <property type="evidence" value="ECO:0007669"/>
    <property type="project" value="TreeGrafter"/>
</dbReference>
<dbReference type="EMBL" id="AXCN02000208">
    <property type="status" value="NOT_ANNOTATED_CDS"/>
    <property type="molecule type" value="Genomic_DNA"/>
</dbReference>
<evidence type="ECO:0000259" key="3">
    <source>
        <dbReference type="Pfam" id="PF06047"/>
    </source>
</evidence>
<dbReference type="Pfam" id="PF06047">
    <property type="entry name" value="Nkap_C"/>
    <property type="match status" value="1"/>
</dbReference>
<evidence type="ECO:0000256" key="1">
    <source>
        <dbReference type="ARBA" id="ARBA00009313"/>
    </source>
</evidence>
<dbReference type="InterPro" id="IPR009269">
    <property type="entry name" value="NKAP_C"/>
</dbReference>
<evidence type="ECO:0000313" key="5">
    <source>
        <dbReference type="Proteomes" id="UP000075886"/>
    </source>
</evidence>
<feature type="compositionally biased region" description="Low complexity" evidence="2">
    <location>
        <begin position="531"/>
        <end position="546"/>
    </location>
</feature>
<feature type="domain" description="NF-kappa-B-activating protein C-terminal" evidence="3">
    <location>
        <begin position="607"/>
        <end position="706"/>
    </location>
</feature>
<feature type="compositionally biased region" description="Low complexity" evidence="2">
    <location>
        <begin position="183"/>
        <end position="196"/>
    </location>
</feature>
<feature type="compositionally biased region" description="Basic residues" evidence="2">
    <location>
        <begin position="289"/>
        <end position="298"/>
    </location>
</feature>
<reference evidence="4" key="2">
    <citation type="submission" date="2020-05" db="UniProtKB">
        <authorList>
            <consortium name="EnsemblMetazoa"/>
        </authorList>
    </citation>
    <scope>IDENTIFICATION</scope>
    <source>
        <strain evidence="4">FAR1</strain>
    </source>
</reference>
<feature type="compositionally biased region" description="Basic residues" evidence="2">
    <location>
        <begin position="482"/>
        <end position="530"/>
    </location>
</feature>
<feature type="region of interest" description="Disordered" evidence="2">
    <location>
        <begin position="161"/>
        <end position="609"/>
    </location>
</feature>
<feature type="compositionally biased region" description="Basic and acidic residues" evidence="2">
    <location>
        <begin position="235"/>
        <end position="267"/>
    </location>
</feature>
<dbReference type="InterPro" id="IPR040466">
    <property type="entry name" value="NKAP"/>
</dbReference>
<organism evidence="4 5">
    <name type="scientific">Anopheles farauti</name>
    <dbReference type="NCBI Taxonomy" id="69004"/>
    <lineage>
        <taxon>Eukaryota</taxon>
        <taxon>Metazoa</taxon>
        <taxon>Ecdysozoa</taxon>
        <taxon>Arthropoda</taxon>
        <taxon>Hexapoda</taxon>
        <taxon>Insecta</taxon>
        <taxon>Pterygota</taxon>
        <taxon>Neoptera</taxon>
        <taxon>Endopterygota</taxon>
        <taxon>Diptera</taxon>
        <taxon>Nematocera</taxon>
        <taxon>Culicoidea</taxon>
        <taxon>Culicidae</taxon>
        <taxon>Anophelinae</taxon>
        <taxon>Anopheles</taxon>
    </lineage>
</organism>
<dbReference type="GO" id="GO:0010468">
    <property type="term" value="P:regulation of gene expression"/>
    <property type="evidence" value="ECO:0007669"/>
    <property type="project" value="TreeGrafter"/>
</dbReference>
<feature type="compositionally biased region" description="Basic and acidic residues" evidence="2">
    <location>
        <begin position="379"/>
        <end position="401"/>
    </location>
</feature>
<feature type="compositionally biased region" description="Basic residues" evidence="2">
    <location>
        <begin position="331"/>
        <end position="344"/>
    </location>
</feature>
<feature type="compositionally biased region" description="Basic and acidic residues" evidence="2">
    <location>
        <begin position="411"/>
        <end position="436"/>
    </location>
</feature>
<feature type="compositionally biased region" description="Basic and acidic residues" evidence="2">
    <location>
        <begin position="345"/>
        <end position="370"/>
    </location>
</feature>
<feature type="compositionally biased region" description="Basic and acidic residues" evidence="2">
    <location>
        <begin position="210"/>
        <end position="226"/>
    </location>
</feature>
<protein>
    <recommendedName>
        <fullName evidence="3">NF-kappa-B-activating protein C-terminal domain-containing protein</fullName>
    </recommendedName>
</protein>
<keyword evidence="5" id="KW-1185">Reference proteome</keyword>
<name>A0A182QLP5_9DIPT</name>
<feature type="compositionally biased region" description="Basic and acidic residues" evidence="2">
    <location>
        <begin position="299"/>
        <end position="321"/>
    </location>
</feature>
<dbReference type="GO" id="GO:0003682">
    <property type="term" value="F:chromatin binding"/>
    <property type="evidence" value="ECO:0007669"/>
    <property type="project" value="InterPro"/>
</dbReference>
<dbReference type="AlphaFoldDB" id="A0A182QLP5"/>
<feature type="compositionally biased region" description="Basic and acidic residues" evidence="2">
    <location>
        <begin position="165"/>
        <end position="182"/>
    </location>
</feature>
<dbReference type="VEuPathDB" id="VectorBase:AFAF012723"/>
<feature type="compositionally biased region" description="Basic and acidic residues" evidence="2">
    <location>
        <begin position="275"/>
        <end position="288"/>
    </location>
</feature>
<feature type="compositionally biased region" description="Gly residues" evidence="2">
    <location>
        <begin position="570"/>
        <end position="580"/>
    </location>
</feature>
<comment type="similarity">
    <text evidence="1">Belongs to the NKAP family.</text>
</comment>
<dbReference type="STRING" id="69004.A0A182QLP5"/>
<dbReference type="PANTHER" id="PTHR13087">
    <property type="entry name" value="NF-KAPPA B ACTIVATING PROTEIN"/>
    <property type="match status" value="1"/>
</dbReference>
<evidence type="ECO:0000313" key="4">
    <source>
        <dbReference type="EnsemblMetazoa" id="AFAF012723-PA"/>
    </source>
</evidence>
<dbReference type="PANTHER" id="PTHR13087:SF0">
    <property type="entry name" value="NFKB ACTIVATING PROTEIN LIKE"/>
    <property type="match status" value="1"/>
</dbReference>